<accession>A0A438DQH5</accession>
<comment type="caution">
    <text evidence="2">The sequence shown here is derived from an EMBL/GenBank/DDBJ whole genome shotgun (WGS) entry which is preliminary data.</text>
</comment>
<organism evidence="2 3">
    <name type="scientific">Vitis vinifera</name>
    <name type="common">Grape</name>
    <dbReference type="NCBI Taxonomy" id="29760"/>
    <lineage>
        <taxon>Eukaryota</taxon>
        <taxon>Viridiplantae</taxon>
        <taxon>Streptophyta</taxon>
        <taxon>Embryophyta</taxon>
        <taxon>Tracheophyta</taxon>
        <taxon>Spermatophyta</taxon>
        <taxon>Magnoliopsida</taxon>
        <taxon>eudicotyledons</taxon>
        <taxon>Gunneridae</taxon>
        <taxon>Pentapetalae</taxon>
        <taxon>rosids</taxon>
        <taxon>Vitales</taxon>
        <taxon>Vitaceae</taxon>
        <taxon>Viteae</taxon>
        <taxon>Vitis</taxon>
    </lineage>
</organism>
<feature type="region of interest" description="Disordered" evidence="1">
    <location>
        <begin position="1"/>
        <end position="53"/>
    </location>
</feature>
<dbReference type="AlphaFoldDB" id="A0A438DQH5"/>
<gene>
    <name evidence="2" type="ORF">CK203_094942</name>
</gene>
<proteinExistence type="predicted"/>
<sequence>MEESNFVAGVEHVVGDMPEGVPTGDASSLKMKEPRLTVGDNIGTNSLSLDNIG</sequence>
<dbReference type="EMBL" id="QGNW01001528">
    <property type="protein sequence ID" value="RVW37725.1"/>
    <property type="molecule type" value="Genomic_DNA"/>
</dbReference>
<reference evidence="2 3" key="1">
    <citation type="journal article" date="2018" name="PLoS Genet.">
        <title>Population sequencing reveals clonal diversity and ancestral inbreeding in the grapevine cultivar Chardonnay.</title>
        <authorList>
            <person name="Roach M.J."/>
            <person name="Johnson D.L."/>
            <person name="Bohlmann J."/>
            <person name="van Vuuren H.J."/>
            <person name="Jones S.J."/>
            <person name="Pretorius I.S."/>
            <person name="Schmidt S.A."/>
            <person name="Borneman A.R."/>
        </authorList>
    </citation>
    <scope>NUCLEOTIDE SEQUENCE [LARGE SCALE GENOMIC DNA]</scope>
    <source>
        <strain evidence="3">cv. Chardonnay</strain>
        <tissue evidence="2">Leaf</tissue>
    </source>
</reference>
<dbReference type="Proteomes" id="UP000288805">
    <property type="component" value="Unassembled WGS sequence"/>
</dbReference>
<evidence type="ECO:0000313" key="3">
    <source>
        <dbReference type="Proteomes" id="UP000288805"/>
    </source>
</evidence>
<evidence type="ECO:0000313" key="2">
    <source>
        <dbReference type="EMBL" id="RVW37725.1"/>
    </source>
</evidence>
<protein>
    <submittedName>
        <fullName evidence="2">Uncharacterized protein</fullName>
    </submittedName>
</protein>
<evidence type="ECO:0000256" key="1">
    <source>
        <dbReference type="SAM" id="MobiDB-lite"/>
    </source>
</evidence>
<feature type="compositionally biased region" description="Polar residues" evidence="1">
    <location>
        <begin position="42"/>
        <end position="53"/>
    </location>
</feature>
<name>A0A438DQH5_VITVI</name>